<name>A0A9X0BW74_9EURO</name>
<reference evidence="8" key="2">
    <citation type="journal article" date="2023" name="IMA Fungus">
        <title>Comparative genomic study of the Penicillium genus elucidates a diverse pangenome and 15 lateral gene transfer events.</title>
        <authorList>
            <person name="Petersen C."/>
            <person name="Sorensen T."/>
            <person name="Nielsen M.R."/>
            <person name="Sondergaard T.E."/>
            <person name="Sorensen J.L."/>
            <person name="Fitzpatrick D.A."/>
            <person name="Frisvad J.C."/>
            <person name="Nielsen K.L."/>
        </authorList>
    </citation>
    <scope>NUCLEOTIDE SEQUENCE</scope>
    <source>
        <strain evidence="8">IBT 17660</strain>
    </source>
</reference>
<proteinExistence type="predicted"/>
<dbReference type="EMBL" id="JAPWDO010000001">
    <property type="protein sequence ID" value="KAJ5486616.1"/>
    <property type="molecule type" value="Genomic_DNA"/>
</dbReference>
<organism evidence="8 9">
    <name type="scientific">Penicillium desertorum</name>
    <dbReference type="NCBI Taxonomy" id="1303715"/>
    <lineage>
        <taxon>Eukaryota</taxon>
        <taxon>Fungi</taxon>
        <taxon>Dikarya</taxon>
        <taxon>Ascomycota</taxon>
        <taxon>Pezizomycotina</taxon>
        <taxon>Eurotiomycetes</taxon>
        <taxon>Eurotiomycetidae</taxon>
        <taxon>Eurotiales</taxon>
        <taxon>Aspergillaceae</taxon>
        <taxon>Penicillium</taxon>
    </lineage>
</organism>
<dbReference type="GO" id="GO:0071944">
    <property type="term" value="C:cell periphery"/>
    <property type="evidence" value="ECO:0007669"/>
    <property type="project" value="UniProtKB-ARBA"/>
</dbReference>
<gene>
    <name evidence="8" type="ORF">N7530_000916</name>
</gene>
<feature type="region of interest" description="Disordered" evidence="5">
    <location>
        <begin position="224"/>
        <end position="244"/>
    </location>
</feature>
<keyword evidence="4 6" id="KW-0472">Membrane</keyword>
<accession>A0A9X0BW74</accession>
<evidence type="ECO:0000256" key="4">
    <source>
        <dbReference type="ARBA" id="ARBA00023136"/>
    </source>
</evidence>
<dbReference type="OrthoDB" id="4347756at2759"/>
<comment type="subcellular location">
    <subcellularLocation>
        <location evidence="1">Membrane</location>
        <topology evidence="1">Single-pass membrane protein</topology>
    </subcellularLocation>
</comment>
<evidence type="ECO:0000256" key="6">
    <source>
        <dbReference type="SAM" id="Phobius"/>
    </source>
</evidence>
<keyword evidence="9" id="KW-1185">Reference proteome</keyword>
<feature type="transmembrane region" description="Helical" evidence="6">
    <location>
        <begin position="248"/>
        <end position="276"/>
    </location>
</feature>
<evidence type="ECO:0000313" key="8">
    <source>
        <dbReference type="EMBL" id="KAJ5486616.1"/>
    </source>
</evidence>
<keyword evidence="7" id="KW-0732">Signal</keyword>
<keyword evidence="3 6" id="KW-1133">Transmembrane helix</keyword>
<dbReference type="Proteomes" id="UP001147760">
    <property type="component" value="Unassembled WGS sequence"/>
</dbReference>
<dbReference type="InterPro" id="IPR051694">
    <property type="entry name" value="Immunoregulatory_rcpt-like"/>
</dbReference>
<evidence type="ECO:0000256" key="1">
    <source>
        <dbReference type="ARBA" id="ARBA00004167"/>
    </source>
</evidence>
<dbReference type="PANTHER" id="PTHR15549:SF30">
    <property type="entry name" value="MID2 DOMAIN-CONTAINING PROTEIN"/>
    <property type="match status" value="1"/>
</dbReference>
<feature type="signal peptide" evidence="7">
    <location>
        <begin position="1"/>
        <end position="21"/>
    </location>
</feature>
<sequence>MAGIAPVKLFILTFLFHYAYSLDVAPDSQCSDLCIDKAGPLTNTSDPFASRTFTTDLVCEDSQLNGTEVAAVGRKWQQCVSCEASSDTSSLGINSDNETDVFWFMYNIRYNFVWCVFGYPTNNETTTAASTCGETCNAILDPMTNKLFTESMSNRYEYCTRYDNAFKDHASNCQQCLEKVEGASILANYIKALLIACEQRPEMGKPLDIGFNIFAVSSPMSTTTSATISTPSPTSTTNSDQNKSNSHLSIGVTVGIGVGVGVGGAILLTAVGLFLWRRRQLTRGPNPGGKIECYTLPDECQYKDPKVFESNVFPVELGPGRRHNVPQELEVR</sequence>
<evidence type="ECO:0000256" key="7">
    <source>
        <dbReference type="SAM" id="SignalP"/>
    </source>
</evidence>
<keyword evidence="2 6" id="KW-0812">Transmembrane</keyword>
<comment type="caution">
    <text evidence="8">The sequence shown here is derived from an EMBL/GenBank/DDBJ whole genome shotgun (WGS) entry which is preliminary data.</text>
</comment>
<evidence type="ECO:0000313" key="9">
    <source>
        <dbReference type="Proteomes" id="UP001147760"/>
    </source>
</evidence>
<evidence type="ECO:0008006" key="10">
    <source>
        <dbReference type="Google" id="ProtNLM"/>
    </source>
</evidence>
<evidence type="ECO:0000256" key="5">
    <source>
        <dbReference type="SAM" id="MobiDB-lite"/>
    </source>
</evidence>
<evidence type="ECO:0000256" key="2">
    <source>
        <dbReference type="ARBA" id="ARBA00022692"/>
    </source>
</evidence>
<dbReference type="PANTHER" id="PTHR15549">
    <property type="entry name" value="PAIRED IMMUNOGLOBULIN-LIKE TYPE 2 RECEPTOR"/>
    <property type="match status" value="1"/>
</dbReference>
<reference evidence="8" key="1">
    <citation type="submission" date="2022-12" db="EMBL/GenBank/DDBJ databases">
        <authorList>
            <person name="Petersen C."/>
        </authorList>
    </citation>
    <scope>NUCLEOTIDE SEQUENCE</scope>
    <source>
        <strain evidence="8">IBT 17660</strain>
    </source>
</reference>
<dbReference type="GO" id="GO:0016020">
    <property type="term" value="C:membrane"/>
    <property type="evidence" value="ECO:0007669"/>
    <property type="project" value="UniProtKB-SubCell"/>
</dbReference>
<protein>
    <recommendedName>
        <fullName evidence="10">LPXTG-domain-containing protein</fullName>
    </recommendedName>
</protein>
<feature type="chain" id="PRO_5040889570" description="LPXTG-domain-containing protein" evidence="7">
    <location>
        <begin position="22"/>
        <end position="332"/>
    </location>
</feature>
<evidence type="ECO:0000256" key="3">
    <source>
        <dbReference type="ARBA" id="ARBA00022989"/>
    </source>
</evidence>
<feature type="compositionally biased region" description="Low complexity" evidence="5">
    <location>
        <begin position="224"/>
        <end position="239"/>
    </location>
</feature>
<dbReference type="AlphaFoldDB" id="A0A9X0BW74"/>